<dbReference type="AlphaFoldDB" id="A0AA36BEW2"/>
<proteinExistence type="predicted"/>
<dbReference type="EMBL" id="OX597827">
    <property type="protein sequence ID" value="CAI9733150.1"/>
    <property type="molecule type" value="Genomic_DNA"/>
</dbReference>
<sequence length="100" mass="11267">MRERVRYVGHCGRIKDKLSSDILLWKPTQWHRSVGGDQEELYVDQLLVADIGYQAEDMMTTMEDRVAQNTCIGPDSYTICNLGLVKLLSCNNSVDGDNDG</sequence>
<keyword evidence="2" id="KW-1185">Reference proteome</keyword>
<name>A0AA36BEW2_OCTVU</name>
<dbReference type="Proteomes" id="UP001162480">
    <property type="component" value="Chromosome 14"/>
</dbReference>
<reference evidence="1" key="1">
    <citation type="submission" date="2023-08" db="EMBL/GenBank/DDBJ databases">
        <authorList>
            <person name="Alioto T."/>
            <person name="Alioto T."/>
            <person name="Gomez Garrido J."/>
        </authorList>
    </citation>
    <scope>NUCLEOTIDE SEQUENCE</scope>
</reference>
<organism evidence="1 2">
    <name type="scientific">Octopus vulgaris</name>
    <name type="common">Common octopus</name>
    <dbReference type="NCBI Taxonomy" id="6645"/>
    <lineage>
        <taxon>Eukaryota</taxon>
        <taxon>Metazoa</taxon>
        <taxon>Spiralia</taxon>
        <taxon>Lophotrochozoa</taxon>
        <taxon>Mollusca</taxon>
        <taxon>Cephalopoda</taxon>
        <taxon>Coleoidea</taxon>
        <taxon>Octopodiformes</taxon>
        <taxon>Octopoda</taxon>
        <taxon>Incirrata</taxon>
        <taxon>Octopodidae</taxon>
        <taxon>Octopus</taxon>
    </lineage>
</organism>
<protein>
    <submittedName>
        <fullName evidence="1">Uncharacterized protein</fullName>
    </submittedName>
</protein>
<evidence type="ECO:0000313" key="1">
    <source>
        <dbReference type="EMBL" id="CAI9733150.1"/>
    </source>
</evidence>
<evidence type="ECO:0000313" key="2">
    <source>
        <dbReference type="Proteomes" id="UP001162480"/>
    </source>
</evidence>
<gene>
    <name evidence="1" type="ORF">OCTVUL_1B003237</name>
</gene>
<accession>A0AA36BEW2</accession>